<keyword evidence="2" id="KW-1185">Reference proteome</keyword>
<comment type="caution">
    <text evidence="1">The sequence shown here is derived from an EMBL/GenBank/DDBJ whole genome shotgun (WGS) entry which is preliminary data.</text>
</comment>
<evidence type="ECO:0000313" key="1">
    <source>
        <dbReference type="EMBL" id="MBB5712801.1"/>
    </source>
</evidence>
<gene>
    <name evidence="1" type="ORF">FHT02_004062</name>
</gene>
<dbReference type="EMBL" id="JACIJF010000026">
    <property type="protein sequence ID" value="MBB5712801.1"/>
    <property type="molecule type" value="Genomic_DNA"/>
</dbReference>
<accession>A0A840YSW9</accession>
<proteinExistence type="predicted"/>
<sequence length="59" mass="6664">MTEKRLCRECADFPTFRDVATFATPACREVVGKRNGGFRAAISENYLEVIEEMAASYLK</sequence>
<reference evidence="1 2" key="1">
    <citation type="submission" date="2020-08" db="EMBL/GenBank/DDBJ databases">
        <title>Genomic Encyclopedia of Type Strains, Phase IV (KMG-IV): sequencing the most valuable type-strain genomes for metagenomic binning, comparative biology and taxonomic classification.</title>
        <authorList>
            <person name="Goeker M."/>
        </authorList>
    </citation>
    <scope>NUCLEOTIDE SEQUENCE [LARGE SCALE GENOMIC DNA]</scope>
    <source>
        <strain evidence="1 2">DSM 26736</strain>
    </source>
</reference>
<dbReference type="RefSeq" id="WP_184091607.1">
    <property type="nucleotide sequence ID" value="NZ_JACIJF010000026.1"/>
</dbReference>
<dbReference type="AlphaFoldDB" id="A0A840YSW9"/>
<organism evidence="1 2">
    <name type="scientific">Sphingomonas xinjiangensis</name>
    <dbReference type="NCBI Taxonomy" id="643568"/>
    <lineage>
        <taxon>Bacteria</taxon>
        <taxon>Pseudomonadati</taxon>
        <taxon>Pseudomonadota</taxon>
        <taxon>Alphaproteobacteria</taxon>
        <taxon>Sphingomonadales</taxon>
        <taxon>Sphingomonadaceae</taxon>
        <taxon>Sphingomonas</taxon>
    </lineage>
</organism>
<name>A0A840YSW9_9SPHN</name>
<protein>
    <submittedName>
        <fullName evidence="1">Uncharacterized protein</fullName>
    </submittedName>
</protein>
<dbReference type="Proteomes" id="UP000527143">
    <property type="component" value="Unassembled WGS sequence"/>
</dbReference>
<evidence type="ECO:0000313" key="2">
    <source>
        <dbReference type="Proteomes" id="UP000527143"/>
    </source>
</evidence>